<dbReference type="GO" id="GO:0004733">
    <property type="term" value="F:pyridoxamine phosphate oxidase activity"/>
    <property type="evidence" value="ECO:0007669"/>
    <property type="project" value="InterPro"/>
</dbReference>
<dbReference type="STRING" id="546871.SAMN04488543_3814"/>
<keyword evidence="9" id="KW-1185">Reference proteome</keyword>
<dbReference type="GO" id="GO:0008615">
    <property type="term" value="P:pyridoxine biosynthetic process"/>
    <property type="evidence" value="ECO:0007669"/>
    <property type="project" value="InterPro"/>
</dbReference>
<dbReference type="PANTHER" id="PTHR10851">
    <property type="entry name" value="PYRIDOXINE-5-PHOSPHATE OXIDASE"/>
    <property type="match status" value="1"/>
</dbReference>
<evidence type="ECO:0000259" key="6">
    <source>
        <dbReference type="Pfam" id="PF01243"/>
    </source>
</evidence>
<evidence type="ECO:0000259" key="7">
    <source>
        <dbReference type="Pfam" id="PF10590"/>
    </source>
</evidence>
<dbReference type="Pfam" id="PF10590">
    <property type="entry name" value="PNP_phzG_C"/>
    <property type="match status" value="1"/>
</dbReference>
<dbReference type="InterPro" id="IPR012349">
    <property type="entry name" value="Split_barrel_FMN-bd"/>
</dbReference>
<dbReference type="Proteomes" id="UP000199092">
    <property type="component" value="Chromosome I"/>
</dbReference>
<accession>A0A1H1ZJ25</accession>
<dbReference type="SUPFAM" id="SSF50475">
    <property type="entry name" value="FMN-binding split barrel"/>
    <property type="match status" value="1"/>
</dbReference>
<keyword evidence="3" id="KW-0285">Flavoprotein</keyword>
<comment type="similarity">
    <text evidence="2">Belongs to the pyridoxamine 5'-phosphate oxidase family.</text>
</comment>
<evidence type="ECO:0000313" key="9">
    <source>
        <dbReference type="Proteomes" id="UP000199092"/>
    </source>
</evidence>
<sequence length="166" mass="18137">MTLATLGLDGGPSARTVLLSAVSEVGFRFHTDARSTKARELAADDRVSLVIVLPERAQQLVVQGRAVPEAADESREAFGRRSAYLRHLAWVNDAEHARLPDEERQQAWAVAVAETPDGPLDPPGTWCGYEVVPHRYVFWEGRADGASHRTAFVRTAGGWSVDHLPG</sequence>
<evidence type="ECO:0000313" key="8">
    <source>
        <dbReference type="EMBL" id="SDT33811.1"/>
    </source>
</evidence>
<dbReference type="GO" id="GO:0010181">
    <property type="term" value="F:FMN binding"/>
    <property type="evidence" value="ECO:0007669"/>
    <property type="project" value="InterPro"/>
</dbReference>
<dbReference type="PANTHER" id="PTHR10851:SF0">
    <property type="entry name" value="PYRIDOXINE-5'-PHOSPHATE OXIDASE"/>
    <property type="match status" value="1"/>
</dbReference>
<evidence type="ECO:0000256" key="4">
    <source>
        <dbReference type="ARBA" id="ARBA00022643"/>
    </source>
</evidence>
<gene>
    <name evidence="8" type="ORF">SAMN04488543_3814</name>
</gene>
<dbReference type="InterPro" id="IPR019576">
    <property type="entry name" value="Pyridoxamine_oxidase_dimer_C"/>
</dbReference>
<organism evidence="8 9">
    <name type="scientific">Friedmanniella luteola</name>
    <dbReference type="NCBI Taxonomy" id="546871"/>
    <lineage>
        <taxon>Bacteria</taxon>
        <taxon>Bacillati</taxon>
        <taxon>Actinomycetota</taxon>
        <taxon>Actinomycetes</taxon>
        <taxon>Propionibacteriales</taxon>
        <taxon>Nocardioidaceae</taxon>
        <taxon>Friedmanniella</taxon>
    </lineage>
</organism>
<dbReference type="InterPro" id="IPR000659">
    <property type="entry name" value="Pyridox_Oxase"/>
</dbReference>
<feature type="domain" description="Pyridoxine 5'-phosphate oxidase dimerisation C-terminal" evidence="7">
    <location>
        <begin position="126"/>
        <end position="164"/>
    </location>
</feature>
<dbReference type="InterPro" id="IPR011576">
    <property type="entry name" value="Pyridox_Oxase_N"/>
</dbReference>
<dbReference type="AlphaFoldDB" id="A0A1H1ZJ25"/>
<dbReference type="EMBL" id="LT629749">
    <property type="protein sequence ID" value="SDT33811.1"/>
    <property type="molecule type" value="Genomic_DNA"/>
</dbReference>
<feature type="domain" description="Pyridoxamine 5'-phosphate oxidase N-terminal" evidence="6">
    <location>
        <begin position="1"/>
        <end position="113"/>
    </location>
</feature>
<evidence type="ECO:0000256" key="3">
    <source>
        <dbReference type="ARBA" id="ARBA00022630"/>
    </source>
</evidence>
<keyword evidence="5" id="KW-0560">Oxidoreductase</keyword>
<reference evidence="8 9" key="1">
    <citation type="submission" date="2016-10" db="EMBL/GenBank/DDBJ databases">
        <authorList>
            <person name="de Groot N.N."/>
        </authorList>
    </citation>
    <scope>NUCLEOTIDE SEQUENCE [LARGE SCALE GENOMIC DNA]</scope>
    <source>
        <strain evidence="8 9">DSM 21741</strain>
    </source>
</reference>
<name>A0A1H1ZJ25_9ACTN</name>
<evidence type="ECO:0000256" key="2">
    <source>
        <dbReference type="ARBA" id="ARBA00007301"/>
    </source>
</evidence>
<keyword evidence="4" id="KW-0288">FMN</keyword>
<comment type="cofactor">
    <cofactor evidence="1">
        <name>FMN</name>
        <dbReference type="ChEBI" id="CHEBI:58210"/>
    </cofactor>
</comment>
<evidence type="ECO:0000256" key="1">
    <source>
        <dbReference type="ARBA" id="ARBA00001917"/>
    </source>
</evidence>
<dbReference type="Pfam" id="PF01243">
    <property type="entry name" value="PNPOx_N"/>
    <property type="match status" value="1"/>
</dbReference>
<evidence type="ECO:0000256" key="5">
    <source>
        <dbReference type="ARBA" id="ARBA00023002"/>
    </source>
</evidence>
<proteinExistence type="inferred from homology"/>
<dbReference type="Gene3D" id="2.30.110.10">
    <property type="entry name" value="Electron Transport, Fmn-binding Protein, Chain A"/>
    <property type="match status" value="1"/>
</dbReference>
<protein>
    <submittedName>
        <fullName evidence="8">Pyridoxamine 5'-phosphate oxidase</fullName>
    </submittedName>
</protein>